<organism evidence="10 11">
    <name type="scientific">Gossypium arboreum</name>
    <name type="common">Tree cotton</name>
    <name type="synonym">Gossypium nanking</name>
    <dbReference type="NCBI Taxonomy" id="29729"/>
    <lineage>
        <taxon>Eukaryota</taxon>
        <taxon>Viridiplantae</taxon>
        <taxon>Streptophyta</taxon>
        <taxon>Embryophyta</taxon>
        <taxon>Tracheophyta</taxon>
        <taxon>Spermatophyta</taxon>
        <taxon>Magnoliopsida</taxon>
        <taxon>eudicotyledons</taxon>
        <taxon>Gunneridae</taxon>
        <taxon>Pentapetalae</taxon>
        <taxon>rosids</taxon>
        <taxon>malvids</taxon>
        <taxon>Malvales</taxon>
        <taxon>Malvaceae</taxon>
        <taxon>Malvoideae</taxon>
        <taxon>Gossypium</taxon>
    </lineage>
</organism>
<evidence type="ECO:0000256" key="2">
    <source>
        <dbReference type="ARBA" id="ARBA00005748"/>
    </source>
</evidence>
<name>A0A0B0P1X3_GOSAR</name>
<feature type="transmembrane region" description="Helical" evidence="9">
    <location>
        <begin position="465"/>
        <end position="483"/>
    </location>
</feature>
<dbReference type="Pfam" id="PF10225">
    <property type="entry name" value="NEMP"/>
    <property type="match status" value="1"/>
</dbReference>
<dbReference type="AlphaFoldDB" id="A0A0B0P1X3"/>
<dbReference type="InterPro" id="IPR019358">
    <property type="entry name" value="NEMP_fam"/>
</dbReference>
<keyword evidence="5 9" id="KW-1133">Transmembrane helix</keyword>
<evidence type="ECO:0000256" key="3">
    <source>
        <dbReference type="ARBA" id="ARBA00022692"/>
    </source>
</evidence>
<feature type="transmembrane region" description="Helical" evidence="9">
    <location>
        <begin position="308"/>
        <end position="328"/>
    </location>
</feature>
<keyword evidence="3 9" id="KW-0812">Transmembrane</keyword>
<evidence type="ECO:0000256" key="9">
    <source>
        <dbReference type="SAM" id="Phobius"/>
    </source>
</evidence>
<evidence type="ECO:0000313" key="10">
    <source>
        <dbReference type="EMBL" id="KHG17331.1"/>
    </source>
</evidence>
<dbReference type="EMBL" id="KN408066">
    <property type="protein sequence ID" value="KHG17331.1"/>
    <property type="molecule type" value="Genomic_DNA"/>
</dbReference>
<evidence type="ECO:0000313" key="11">
    <source>
        <dbReference type="Proteomes" id="UP000032142"/>
    </source>
</evidence>
<comment type="similarity">
    <text evidence="2">Belongs to the NEMP family.</text>
</comment>
<feature type="transmembrane region" description="Helical" evidence="9">
    <location>
        <begin position="365"/>
        <end position="386"/>
    </location>
</feature>
<keyword evidence="11" id="KW-1185">Reference proteome</keyword>
<evidence type="ECO:0000256" key="4">
    <source>
        <dbReference type="ARBA" id="ARBA00022729"/>
    </source>
</evidence>
<keyword evidence="7" id="KW-0539">Nucleus</keyword>
<proteinExistence type="inferred from homology"/>
<evidence type="ECO:0000256" key="1">
    <source>
        <dbReference type="ARBA" id="ARBA00004575"/>
    </source>
</evidence>
<feature type="transmembrane region" description="Helical" evidence="9">
    <location>
        <begin position="334"/>
        <end position="353"/>
    </location>
</feature>
<accession>A0A0B0P1X3</accession>
<protein>
    <recommendedName>
        <fullName evidence="12">Transmembrane protein</fullName>
    </recommendedName>
</protein>
<feature type="compositionally biased region" description="Basic residues" evidence="8">
    <location>
        <begin position="100"/>
        <end position="114"/>
    </location>
</feature>
<sequence length="638" mass="71779">MSASKMEKQNKDQERLKTIIVTFAKFGQLISVSRKHFISERYQLKLNNNNTSMDYDYDVVSALSYHLCLLIFCVLEVGSVTVGSKIGVGVKKDQNDATNKRAKKAPPKTRKPSNRHQNDRLRLRPYFQSPAYACFPQSLNSDSTMGIRKRDLPSALLLCLIFFLLSSFSSFASAQKLSLVVEESNKTLQLTPGVQVEKSPGLKPGTKVVCERVHVDGLPRFRNLMKFAHSVKLKVSQGNSTLRRPNVAVCFHRNASLGIGMCPQGKWEKVSNGLWAKSMSPFDHKLLDIRMTSSSTQTLEVSIEEEFFQYRIVFLALGIVLWSVAYTLSQSLVFYYGGAMAIGVILVVLIVLFQGMKLLPTGRKSSLAIVIYSSMLGLGSILLRYIPQLVQSILSEMGITEDMYNPLAIFLLGFLVLAGAWLGFWVVRKLVLTEDGSIDISTSYFVAWTIRIVAAIMMLQSSMDPILAVEAFLSGIMLSSVLCKVTRLRFLRRVYKKLFKLAKGNTQIPDLSPDLYSHDEYTYRKPEDSNFLNRRSKPLPLASCNTSLLGTTKTSPSQLSDIDSFPSIFHNTPERRKFSKGEWEKFTRDSTKRAVEELVSSPDFSKWAAANAERITVTPRSSLSSASARSRRWWFLWS</sequence>
<comment type="subcellular location">
    <subcellularLocation>
        <location evidence="1">Nucleus inner membrane</location>
        <topology evidence="1">Multi-pass membrane protein</topology>
        <orientation evidence="1">Nucleoplasmic side</orientation>
    </subcellularLocation>
</comment>
<feature type="transmembrane region" description="Helical" evidence="9">
    <location>
        <begin position="406"/>
        <end position="426"/>
    </location>
</feature>
<feature type="transmembrane region" description="Helical" evidence="9">
    <location>
        <begin position="438"/>
        <end position="459"/>
    </location>
</feature>
<dbReference type="GO" id="GO:0005637">
    <property type="term" value="C:nuclear inner membrane"/>
    <property type="evidence" value="ECO:0007669"/>
    <property type="project" value="UniProtKB-SubCell"/>
</dbReference>
<gene>
    <name evidence="10" type="ORF">F383_23570</name>
</gene>
<dbReference type="Proteomes" id="UP000032142">
    <property type="component" value="Unassembled WGS sequence"/>
</dbReference>
<evidence type="ECO:0008006" key="12">
    <source>
        <dbReference type="Google" id="ProtNLM"/>
    </source>
</evidence>
<keyword evidence="4" id="KW-0732">Signal</keyword>
<evidence type="ECO:0000256" key="8">
    <source>
        <dbReference type="SAM" id="MobiDB-lite"/>
    </source>
</evidence>
<keyword evidence="6 9" id="KW-0472">Membrane</keyword>
<evidence type="ECO:0000256" key="5">
    <source>
        <dbReference type="ARBA" id="ARBA00022989"/>
    </source>
</evidence>
<feature type="region of interest" description="Disordered" evidence="8">
    <location>
        <begin position="94"/>
        <end position="120"/>
    </location>
</feature>
<dbReference type="PANTHER" id="PTHR31587">
    <property type="entry name" value="TRANSMEMBRANE PROTEIN (DUF2215)"/>
    <property type="match status" value="1"/>
</dbReference>
<reference evidence="11" key="1">
    <citation type="submission" date="2014-09" db="EMBL/GenBank/DDBJ databases">
        <authorList>
            <person name="Mudge J."/>
            <person name="Ramaraj T."/>
            <person name="Lindquist I.E."/>
            <person name="Bharti A.K."/>
            <person name="Sundararajan A."/>
            <person name="Cameron C.T."/>
            <person name="Woodward J.E."/>
            <person name="May G.D."/>
            <person name="Brubaker C."/>
            <person name="Broadhvest J."/>
            <person name="Wilkins T.A."/>
        </authorList>
    </citation>
    <scope>NUCLEOTIDE SEQUENCE</scope>
    <source>
        <strain evidence="11">cv. AKA8401</strain>
    </source>
</reference>
<dbReference type="PANTHER" id="PTHR31587:SF4">
    <property type="entry name" value="TRANSMEMBRANE PROTEIN (DUF2215)"/>
    <property type="match status" value="1"/>
</dbReference>
<evidence type="ECO:0000256" key="7">
    <source>
        <dbReference type="ARBA" id="ARBA00023242"/>
    </source>
</evidence>
<feature type="transmembrane region" description="Helical" evidence="9">
    <location>
        <begin position="155"/>
        <end position="174"/>
    </location>
</feature>
<evidence type="ECO:0000256" key="6">
    <source>
        <dbReference type="ARBA" id="ARBA00023136"/>
    </source>
</evidence>